<evidence type="ECO:0000313" key="2">
    <source>
        <dbReference type="Proteomes" id="UP000814033"/>
    </source>
</evidence>
<reference evidence="1" key="2">
    <citation type="journal article" date="2022" name="New Phytol.">
        <title>Evolutionary transition to the ectomycorrhizal habit in the genomes of a hyperdiverse lineage of mushroom-forming fungi.</title>
        <authorList>
            <person name="Looney B."/>
            <person name="Miyauchi S."/>
            <person name="Morin E."/>
            <person name="Drula E."/>
            <person name="Courty P.E."/>
            <person name="Kohler A."/>
            <person name="Kuo A."/>
            <person name="LaButti K."/>
            <person name="Pangilinan J."/>
            <person name="Lipzen A."/>
            <person name="Riley R."/>
            <person name="Andreopoulos W."/>
            <person name="He G."/>
            <person name="Johnson J."/>
            <person name="Nolan M."/>
            <person name="Tritt A."/>
            <person name="Barry K.W."/>
            <person name="Grigoriev I.V."/>
            <person name="Nagy L.G."/>
            <person name="Hibbett D."/>
            <person name="Henrissat B."/>
            <person name="Matheny P.B."/>
            <person name="Labbe J."/>
            <person name="Martin F.M."/>
        </authorList>
    </citation>
    <scope>NUCLEOTIDE SEQUENCE</scope>
    <source>
        <strain evidence="1">FP105234-sp</strain>
    </source>
</reference>
<sequence length="933" mass="104462">MSAPANLSIEHRNAILTAQLLDEILQAIQDRGWDLGTFLRALFSVPPHGQPGNTIKRSTMLSYFLRGRSAAKAQDVVELMYACRYSRPPQPRNTANRPASSVLRADPKPMARWCLREWAIAMVEGLVSSEAKAVSSKAGGFHLSNAKASWDFMHRFSMEHILASLSAKSPTILRLLVVAAIRPKLRLPSPEDASDGPPSYATYLTRPVVMGQGKNRRNPFIIVLVACMMLFNARNMRFTAFQKLIGVWLFSHTAQPGIYAILGRIGLSVSYSATLQLLRSLSLATLKSIREHALTRAFLAIYDNINRMFRSRDPDLGEKDVVHNGTAATYVELEDCNPKVAFDPRPLHAAQESQARKALNVDVLLKRVDWVHLNKVFALHCVRILVFSVDALASHQQFVQDRFRTTLAVHRMRPGRKTKLQPLATSDHNEGNTAENAKVLDDIMLRQLGLSKDEVGKALVIVGGDQSTVEKLRTLKKFLASCPHGYSQYGWVLPLIQLWHMGWSDLERILNTHWGKSQANDISSFKTTNNIMGRKVQDVKRPDYYPAQHLVFDNLKVEVLDCWRCLLDVTDLSEHFRVHTVEFEDLLKVADTLVRKFMSNEAYELANTSNSIAPKYFPVGKTWQSVNTAGSETTFTGDRVFANGVLRRRDSMLHMEYQYGLADGDIGRGLKVMAVWPFTFAGSGRNKYANELLELTCNFEFEYSAELQEAIKNNWLCNLSGIDGCWFAMDLMQEKNIKQLKKMSTRRDATFGGKFFQDVVSVNIRAFLGAIKSVRTAVKLGDKGGSHQRSQKDAAEKELNRNIVEHGLATFRAGRATGHNAQDDFTVGLELLMANNEKKVRDFVSRTIRDAGALHEAGEDADEDDVEPDKRPMPSVLVGGELVSAEELFESWVDSDSEVEDNTGLPEPEVESDEETASEPEALDVDEGSDNEN</sequence>
<keyword evidence="2" id="KW-1185">Reference proteome</keyword>
<evidence type="ECO:0000313" key="1">
    <source>
        <dbReference type="EMBL" id="KAI0038007.1"/>
    </source>
</evidence>
<reference evidence="1" key="1">
    <citation type="submission" date="2021-02" db="EMBL/GenBank/DDBJ databases">
        <authorList>
            <consortium name="DOE Joint Genome Institute"/>
            <person name="Ahrendt S."/>
            <person name="Looney B.P."/>
            <person name="Miyauchi S."/>
            <person name="Morin E."/>
            <person name="Drula E."/>
            <person name="Courty P.E."/>
            <person name="Chicoki N."/>
            <person name="Fauchery L."/>
            <person name="Kohler A."/>
            <person name="Kuo A."/>
            <person name="Labutti K."/>
            <person name="Pangilinan J."/>
            <person name="Lipzen A."/>
            <person name="Riley R."/>
            <person name="Andreopoulos W."/>
            <person name="He G."/>
            <person name="Johnson J."/>
            <person name="Barry K.W."/>
            <person name="Grigoriev I.V."/>
            <person name="Nagy L."/>
            <person name="Hibbett D."/>
            <person name="Henrissat B."/>
            <person name="Matheny P.B."/>
            <person name="Labbe J."/>
            <person name="Martin F."/>
        </authorList>
    </citation>
    <scope>NUCLEOTIDE SEQUENCE</scope>
    <source>
        <strain evidence="1">FP105234-sp</strain>
    </source>
</reference>
<gene>
    <name evidence="1" type="ORF">FA95DRAFT_1506196</name>
</gene>
<comment type="caution">
    <text evidence="1">The sequence shown here is derived from an EMBL/GenBank/DDBJ whole genome shotgun (WGS) entry which is preliminary data.</text>
</comment>
<accession>A0ACB8R2B9</accession>
<dbReference type="EMBL" id="MU276623">
    <property type="protein sequence ID" value="KAI0038007.1"/>
    <property type="molecule type" value="Genomic_DNA"/>
</dbReference>
<protein>
    <submittedName>
        <fullName evidence="1">Uncharacterized protein</fullName>
    </submittedName>
</protein>
<name>A0ACB8R2B9_9AGAM</name>
<proteinExistence type="predicted"/>
<organism evidence="1 2">
    <name type="scientific">Auriscalpium vulgare</name>
    <dbReference type="NCBI Taxonomy" id="40419"/>
    <lineage>
        <taxon>Eukaryota</taxon>
        <taxon>Fungi</taxon>
        <taxon>Dikarya</taxon>
        <taxon>Basidiomycota</taxon>
        <taxon>Agaricomycotina</taxon>
        <taxon>Agaricomycetes</taxon>
        <taxon>Russulales</taxon>
        <taxon>Auriscalpiaceae</taxon>
        <taxon>Auriscalpium</taxon>
    </lineage>
</organism>
<dbReference type="Proteomes" id="UP000814033">
    <property type="component" value="Unassembled WGS sequence"/>
</dbReference>